<evidence type="ECO:0000313" key="2">
    <source>
        <dbReference type="EMBL" id="SMR52800.1"/>
    </source>
</evidence>
<sequence length="224" mass="25089">MPYINPQHSFASSSSSDAFDLLQHPLPSAARVVGYRPVLANGMVGRRLLLWPALAPAPATPEPELAAELVAFEQPVYVDRGLIPYTIRQQIKALKRIAGWTFARIAAALDELYTTVQRVANEAATPGRHLHSHLHGLRQFGTPVANRIIDYVTGSAEGRRATYQQIKEQLELVCSVDTIRRRLNERGYFKRVAKRAPFLDADGLDLRPQFGQWCIDQSNNSRTF</sequence>
<dbReference type="Pfam" id="PF01498">
    <property type="entry name" value="HTH_Tnp_Tc3_2"/>
    <property type="match status" value="1"/>
</dbReference>
<proteinExistence type="predicted"/>
<dbReference type="GO" id="GO:0003677">
    <property type="term" value="F:DNA binding"/>
    <property type="evidence" value="ECO:0007669"/>
    <property type="project" value="InterPro"/>
</dbReference>
<evidence type="ECO:0000313" key="3">
    <source>
        <dbReference type="Proteomes" id="UP000245764"/>
    </source>
</evidence>
<gene>
    <name evidence="2" type="ORF">ZT1E4_G6075</name>
</gene>
<dbReference type="GO" id="GO:0015074">
    <property type="term" value="P:DNA integration"/>
    <property type="evidence" value="ECO:0007669"/>
    <property type="project" value="InterPro"/>
</dbReference>
<feature type="domain" description="Transposase Tc1-like" evidence="1">
    <location>
        <begin position="156"/>
        <end position="210"/>
    </location>
</feature>
<dbReference type="GO" id="GO:0006313">
    <property type="term" value="P:DNA transposition"/>
    <property type="evidence" value="ECO:0007669"/>
    <property type="project" value="InterPro"/>
</dbReference>
<accession>A0A2H1GGW9</accession>
<reference evidence="3" key="1">
    <citation type="submission" date="2017-05" db="EMBL/GenBank/DDBJ databases">
        <authorList>
            <person name="Song R."/>
            <person name="Chenine A.L."/>
            <person name="Ruprecht R.M."/>
        </authorList>
    </citation>
    <scope>NUCLEOTIDE SEQUENCE [LARGE SCALE GENOMIC DNA]</scope>
</reference>
<dbReference type="InterPro" id="IPR002492">
    <property type="entry name" value="Transposase_Tc1-like"/>
</dbReference>
<evidence type="ECO:0000259" key="1">
    <source>
        <dbReference type="Pfam" id="PF01498"/>
    </source>
</evidence>
<dbReference type="Proteomes" id="UP000245764">
    <property type="component" value="Chromosome 5"/>
</dbReference>
<protein>
    <recommendedName>
        <fullName evidence="1">Transposase Tc1-like domain-containing protein</fullName>
    </recommendedName>
</protein>
<organism evidence="2 3">
    <name type="scientific">Zymoseptoria tritici ST99CH_1E4</name>
    <dbReference type="NCBI Taxonomy" id="1276532"/>
    <lineage>
        <taxon>Eukaryota</taxon>
        <taxon>Fungi</taxon>
        <taxon>Dikarya</taxon>
        <taxon>Ascomycota</taxon>
        <taxon>Pezizomycotina</taxon>
        <taxon>Dothideomycetes</taxon>
        <taxon>Dothideomycetidae</taxon>
        <taxon>Mycosphaerellales</taxon>
        <taxon>Mycosphaerellaceae</taxon>
        <taxon>Zymoseptoria</taxon>
    </lineage>
</organism>
<dbReference type="EMBL" id="LT854257">
    <property type="protein sequence ID" value="SMR52800.1"/>
    <property type="molecule type" value="Genomic_DNA"/>
</dbReference>
<dbReference type="AlphaFoldDB" id="A0A2H1GGW9"/>
<name>A0A2H1GGW9_ZYMTR</name>